<dbReference type="EMBL" id="ACIL03000016">
    <property type="protein sequence ID" value="ESL02300.1"/>
    <property type="molecule type" value="Genomic_DNA"/>
</dbReference>
<dbReference type="Proteomes" id="UP000018227">
    <property type="component" value="Unassembled WGS sequence"/>
</dbReference>
<proteinExistence type="predicted"/>
<sequence length="179" mass="21167">MFMFNQLNVQSEKERQIAINLSESDCNYLIYLCGEVGISIGNLIETFLCDLISNEKAQGSDESKLVRNWFDRCDFSRLPNNYLLSHLIETEYDPKEYVEYLELIEESEYDKEYSELHPDEIDKEEGELIEADIETWNEKLNEMKDGWHPGRITDMVKEHEIIKEWIKNKENLLSGKLCK</sequence>
<dbReference type="AlphaFoldDB" id="V2Z5V2"/>
<reference evidence="1 2" key="1">
    <citation type="submission" date="2013-06" db="EMBL/GenBank/DDBJ databases">
        <authorList>
            <person name="Weinstock G."/>
            <person name="Sodergren E."/>
            <person name="Clifton S."/>
            <person name="Fulton L."/>
            <person name="Fulton B."/>
            <person name="Courtney L."/>
            <person name="Fronick C."/>
            <person name="Harrison M."/>
            <person name="Strong C."/>
            <person name="Farmer C."/>
            <person name="Delahaunty K."/>
            <person name="Markovic C."/>
            <person name="Hall O."/>
            <person name="Minx P."/>
            <person name="Tomlinson C."/>
            <person name="Mitreva M."/>
            <person name="Nelson J."/>
            <person name="Hou S."/>
            <person name="Wollam A."/>
            <person name="Pepin K.H."/>
            <person name="Johnson M."/>
            <person name="Bhonagiri V."/>
            <person name="Nash W.E."/>
            <person name="Warren W."/>
            <person name="Chinwalla A."/>
            <person name="Mardis E.R."/>
            <person name="Wilson R.K."/>
        </authorList>
    </citation>
    <scope>NUCLEOTIDE SEQUENCE [LARGE SCALE GENOMIC DNA]</scope>
    <source>
        <strain evidence="1 2">ATCC 51271</strain>
    </source>
</reference>
<organism evidence="1 2">
    <name type="scientific">Catonella morbi ATCC 51271</name>
    <dbReference type="NCBI Taxonomy" id="592026"/>
    <lineage>
        <taxon>Bacteria</taxon>
        <taxon>Bacillati</taxon>
        <taxon>Bacillota</taxon>
        <taxon>Clostridia</taxon>
        <taxon>Lachnospirales</taxon>
        <taxon>Lachnospiraceae</taxon>
        <taxon>Catonella</taxon>
    </lineage>
</organism>
<gene>
    <name evidence="1" type="ORF">GCWU0000282_002434</name>
</gene>
<dbReference type="STRING" id="592026.GCWU0000282_002434"/>
<keyword evidence="2" id="KW-1185">Reference proteome</keyword>
<dbReference type="HOGENOM" id="CLU_1500924_0_0_9"/>
<dbReference type="eggNOG" id="ENOG502ZHJM">
    <property type="taxonomic scope" value="Bacteria"/>
</dbReference>
<name>V2Z5V2_9FIRM</name>
<accession>V2Z5V2</accession>
<evidence type="ECO:0000313" key="2">
    <source>
        <dbReference type="Proteomes" id="UP000018227"/>
    </source>
</evidence>
<evidence type="ECO:0000313" key="1">
    <source>
        <dbReference type="EMBL" id="ESL02300.1"/>
    </source>
</evidence>
<comment type="caution">
    <text evidence="1">The sequence shown here is derived from an EMBL/GenBank/DDBJ whole genome shotgun (WGS) entry which is preliminary data.</text>
</comment>
<protein>
    <submittedName>
        <fullName evidence="1">Uncharacterized protein</fullName>
    </submittedName>
</protein>